<dbReference type="AlphaFoldDB" id="A0A1I9YIJ2"/>
<accession>A0A1I9YIJ2</accession>
<dbReference type="EMBL" id="CP017561">
    <property type="protein sequence ID" value="APA86125.1"/>
    <property type="molecule type" value="Genomic_DNA"/>
</dbReference>
<sequence length="62" mass="6936">MLLRVFKLRALVGAAVGAVGPLNERAVTGGRLLRFSIRRKRFRRIFTSKEVAEATEQANAEH</sequence>
<organism evidence="1">
    <name type="scientific">Paraburkholderia sprentiae WSM5005</name>
    <dbReference type="NCBI Taxonomy" id="754502"/>
    <lineage>
        <taxon>Bacteria</taxon>
        <taxon>Pseudomonadati</taxon>
        <taxon>Pseudomonadota</taxon>
        <taxon>Betaproteobacteria</taxon>
        <taxon>Burkholderiales</taxon>
        <taxon>Burkholderiaceae</taxon>
        <taxon>Paraburkholderia</taxon>
    </lineage>
</organism>
<reference evidence="1" key="1">
    <citation type="submission" date="2016-09" db="EMBL/GenBank/DDBJ databases">
        <title>The Complete Genome of Burkholderia sprentiae wsm5005.</title>
        <authorList>
            <person name="De Meyer S."/>
            <person name="Wang P."/>
            <person name="Terpolilli J."/>
        </authorList>
    </citation>
    <scope>NUCLEOTIDE SEQUENCE [LARGE SCALE GENOMIC DNA]</scope>
    <source>
        <strain evidence="1">WSM5005</strain>
    </source>
</reference>
<protein>
    <submittedName>
        <fullName evidence="1">Uncharacterized protein</fullName>
    </submittedName>
</protein>
<proteinExistence type="predicted"/>
<evidence type="ECO:0000313" key="1">
    <source>
        <dbReference type="EMBL" id="APA86125.1"/>
    </source>
</evidence>
<name>A0A1I9YIJ2_9BURK</name>
<gene>
    <name evidence="1" type="ORF">BJG93_12485</name>
</gene>